<proteinExistence type="predicted"/>
<dbReference type="PROSITE" id="PS51186">
    <property type="entry name" value="GNAT"/>
    <property type="match status" value="1"/>
</dbReference>
<name>G5H7I8_9BACT</name>
<dbReference type="AlphaFoldDB" id="G5H7I8"/>
<dbReference type="InterPro" id="IPR016181">
    <property type="entry name" value="Acyl_CoA_acyltransferase"/>
</dbReference>
<dbReference type="Gene3D" id="3.40.630.30">
    <property type="match status" value="1"/>
</dbReference>
<reference evidence="4 5" key="1">
    <citation type="submission" date="2011-08" db="EMBL/GenBank/DDBJ databases">
        <title>The Genome Sequence of Alistipes indistinctus YIT 12060.</title>
        <authorList>
            <consortium name="The Broad Institute Genome Sequencing Platform"/>
            <person name="Earl A."/>
            <person name="Ward D."/>
            <person name="Feldgarden M."/>
            <person name="Gevers D."/>
            <person name="Morotomi M."/>
            <person name="Young S.K."/>
            <person name="Zeng Q."/>
            <person name="Gargeya S."/>
            <person name="Fitzgerald M."/>
            <person name="Haas B."/>
            <person name="Abouelleil A."/>
            <person name="Alvarado L."/>
            <person name="Arachchi H.M."/>
            <person name="Berlin A."/>
            <person name="Brown A."/>
            <person name="Chapman S.B."/>
            <person name="Chen Z."/>
            <person name="Dunbar C."/>
            <person name="Freedman E."/>
            <person name="Gearin G."/>
            <person name="Gellesch M."/>
            <person name="Goldberg J."/>
            <person name="Griggs A."/>
            <person name="Gujja S."/>
            <person name="Heiman D."/>
            <person name="Howarth C."/>
            <person name="Larson L."/>
            <person name="Lui A."/>
            <person name="MacDonald P.J.P."/>
            <person name="Montmayeur A."/>
            <person name="Murphy C."/>
            <person name="Neiman D."/>
            <person name="Pearson M."/>
            <person name="Priest M."/>
            <person name="Roberts A."/>
            <person name="Saif S."/>
            <person name="Shea T."/>
            <person name="Shenoy N."/>
            <person name="Sisk P."/>
            <person name="Stolte C."/>
            <person name="Sykes S."/>
            <person name="Wortman J."/>
            <person name="Nusbaum C."/>
            <person name="Birren B."/>
        </authorList>
    </citation>
    <scope>NUCLEOTIDE SEQUENCE [LARGE SCALE GENOMIC DNA]</scope>
    <source>
        <strain evidence="4 5">YIT 12060</strain>
    </source>
</reference>
<evidence type="ECO:0000256" key="1">
    <source>
        <dbReference type="ARBA" id="ARBA00022679"/>
    </source>
</evidence>
<keyword evidence="2" id="KW-0012">Acyltransferase</keyword>
<dbReference type="STRING" id="742725.HMPREF9450_01031"/>
<dbReference type="GO" id="GO:0016747">
    <property type="term" value="F:acyltransferase activity, transferring groups other than amino-acyl groups"/>
    <property type="evidence" value="ECO:0007669"/>
    <property type="project" value="InterPro"/>
</dbReference>
<organism evidence="4 5">
    <name type="scientific">Alistipes indistinctus YIT 12060</name>
    <dbReference type="NCBI Taxonomy" id="742725"/>
    <lineage>
        <taxon>Bacteria</taxon>
        <taxon>Pseudomonadati</taxon>
        <taxon>Bacteroidota</taxon>
        <taxon>Bacteroidia</taxon>
        <taxon>Bacteroidales</taxon>
        <taxon>Rikenellaceae</taxon>
        <taxon>Alistipes</taxon>
    </lineage>
</organism>
<dbReference type="InterPro" id="IPR050680">
    <property type="entry name" value="YpeA/RimI_acetyltransf"/>
</dbReference>
<protein>
    <recommendedName>
        <fullName evidence="3">N-acetyltransferase domain-containing protein</fullName>
    </recommendedName>
</protein>
<comment type="caution">
    <text evidence="4">The sequence shown here is derived from an EMBL/GenBank/DDBJ whole genome shotgun (WGS) entry which is preliminary data.</text>
</comment>
<dbReference type="EMBL" id="ADLD01000009">
    <property type="protein sequence ID" value="EHB92827.1"/>
    <property type="molecule type" value="Genomic_DNA"/>
</dbReference>
<dbReference type="Proteomes" id="UP000006008">
    <property type="component" value="Unassembled WGS sequence"/>
</dbReference>
<feature type="domain" description="N-acetyltransferase" evidence="3">
    <location>
        <begin position="3"/>
        <end position="149"/>
    </location>
</feature>
<sequence length="149" mass="17395">MPHEIRIIRERKKDFLELLLLADEQENMIDLYLDRGELFALYDGGLKSVCVVTEETSDTCELKNLATLPAYQRQGYARALIRHISQYYRGHYRTMLVGTGETPGTLSFYESCGFVRSHRIPDFFTDHYHHSIVEEGITLKDMVYLKKEL</sequence>
<keyword evidence="5" id="KW-1185">Reference proteome</keyword>
<dbReference type="PANTHER" id="PTHR43420">
    <property type="entry name" value="ACETYLTRANSFERASE"/>
    <property type="match status" value="1"/>
</dbReference>
<keyword evidence="1" id="KW-0808">Transferase</keyword>
<dbReference type="eggNOG" id="COG0456">
    <property type="taxonomic scope" value="Bacteria"/>
</dbReference>
<dbReference type="CDD" id="cd04301">
    <property type="entry name" value="NAT_SF"/>
    <property type="match status" value="1"/>
</dbReference>
<dbReference type="SUPFAM" id="SSF55729">
    <property type="entry name" value="Acyl-CoA N-acyltransferases (Nat)"/>
    <property type="match status" value="1"/>
</dbReference>
<dbReference type="PATRIC" id="fig|742725.3.peg.1089"/>
<gene>
    <name evidence="4" type="ORF">HMPREF9450_01031</name>
</gene>
<evidence type="ECO:0000313" key="4">
    <source>
        <dbReference type="EMBL" id="EHB92827.1"/>
    </source>
</evidence>
<dbReference type="InterPro" id="IPR000182">
    <property type="entry name" value="GNAT_dom"/>
</dbReference>
<dbReference type="GeneID" id="92815950"/>
<dbReference type="HOGENOM" id="CLU_108859_0_0_10"/>
<dbReference type="OrthoDB" id="9813917at2"/>
<evidence type="ECO:0000259" key="3">
    <source>
        <dbReference type="PROSITE" id="PS51186"/>
    </source>
</evidence>
<accession>G5H7I8</accession>
<evidence type="ECO:0000313" key="5">
    <source>
        <dbReference type="Proteomes" id="UP000006008"/>
    </source>
</evidence>
<dbReference type="PANTHER" id="PTHR43420:SF47">
    <property type="entry name" value="N-ACETYLTRANSFERASE DOMAIN-CONTAINING PROTEIN"/>
    <property type="match status" value="1"/>
</dbReference>
<evidence type="ECO:0000256" key="2">
    <source>
        <dbReference type="ARBA" id="ARBA00023315"/>
    </source>
</evidence>
<dbReference type="RefSeq" id="WP_009133837.1">
    <property type="nucleotide sequence ID" value="NZ_CP102250.1"/>
</dbReference>
<dbReference type="Pfam" id="PF13508">
    <property type="entry name" value="Acetyltransf_7"/>
    <property type="match status" value="1"/>
</dbReference>